<evidence type="ECO:0000313" key="2">
    <source>
        <dbReference type="Proteomes" id="UP000617555"/>
    </source>
</evidence>
<accession>A0ABQ1IYP4</accession>
<dbReference type="RefSeq" id="WP_188738714.1">
    <property type="nucleotide sequence ID" value="NZ_BMII01000011.1"/>
</dbReference>
<keyword evidence="2" id="KW-1185">Reference proteome</keyword>
<reference evidence="2" key="1">
    <citation type="journal article" date="2019" name="Int. J. Syst. Evol. Microbiol.">
        <title>The Global Catalogue of Microorganisms (GCM) 10K type strain sequencing project: providing services to taxonomists for standard genome sequencing and annotation.</title>
        <authorList>
            <consortium name="The Broad Institute Genomics Platform"/>
            <consortium name="The Broad Institute Genome Sequencing Center for Infectious Disease"/>
            <person name="Wu L."/>
            <person name="Ma J."/>
        </authorList>
    </citation>
    <scope>NUCLEOTIDE SEQUENCE [LARGE SCALE GENOMIC DNA]</scope>
    <source>
        <strain evidence="2">CGMCC 1.15339</strain>
    </source>
</reference>
<evidence type="ECO:0000313" key="1">
    <source>
        <dbReference type="EMBL" id="GGB55873.1"/>
    </source>
</evidence>
<proteinExistence type="predicted"/>
<sequence length="378" mass="43264">MLMTFLKIIGVLVGLISSLLVFAVVCLVAINASDRTKSPNTLFVDSWLKQQPVASSVNGFEYAKTIVGTTEDNASLKQKSLLALNTEEVELTRGFKTACYQTDIVTCNQFINDNDTYIQDVVGKYKAEIEQYNTLLSMPDWQESEQSLTHQKQIHWSKLFQLRDLSILAEAKGVNANASIIDIDGVTAFLDRDAHFWNNVYHSSRSLMTHTIAYNMLKLQLNLANSISPENKEFSKKVSTWQSPFILTQSDFKRIFSGEWLFGHNAMLKIVMQAKQDTAPFYEQWLADMFIKPIDDDNLRAEYFVNMVNAPVSTDASLMLKKPEYCDNDNSLMQLWQLRYNPIGKVLSCTYYETDLKLRIVKMNNEIEQLRSNLMMTQ</sequence>
<comment type="caution">
    <text evidence="1">The sequence shown here is derived from an EMBL/GenBank/DDBJ whole genome shotgun (WGS) entry which is preliminary data.</text>
</comment>
<organism evidence="1 2">
    <name type="scientific">Shewanella inventionis</name>
    <dbReference type="NCBI Taxonomy" id="1738770"/>
    <lineage>
        <taxon>Bacteria</taxon>
        <taxon>Pseudomonadati</taxon>
        <taxon>Pseudomonadota</taxon>
        <taxon>Gammaproteobacteria</taxon>
        <taxon>Alteromonadales</taxon>
        <taxon>Shewanellaceae</taxon>
        <taxon>Shewanella</taxon>
    </lineage>
</organism>
<dbReference type="EMBL" id="BMII01000011">
    <property type="protein sequence ID" value="GGB55873.1"/>
    <property type="molecule type" value="Genomic_DNA"/>
</dbReference>
<name>A0ABQ1IYP4_9GAMM</name>
<protein>
    <submittedName>
        <fullName evidence="1">Uncharacterized protein</fullName>
    </submittedName>
</protein>
<dbReference type="Proteomes" id="UP000617555">
    <property type="component" value="Unassembled WGS sequence"/>
</dbReference>
<gene>
    <name evidence="1" type="ORF">GCM10011607_15610</name>
</gene>